<evidence type="ECO:0000313" key="2">
    <source>
        <dbReference type="Proteomes" id="UP001165960"/>
    </source>
</evidence>
<proteinExistence type="predicted"/>
<keyword evidence="2" id="KW-1185">Reference proteome</keyword>
<sequence length="55" mass="6178">MPKACVTIDKLLLTMITEKPQLRDLNPETPRAANPEDQLPGCHGKFHNAEYCLSK</sequence>
<evidence type="ECO:0000313" key="1">
    <source>
        <dbReference type="EMBL" id="KAJ9067842.1"/>
    </source>
</evidence>
<accession>A0ACC2SZX9</accession>
<reference evidence="1" key="1">
    <citation type="submission" date="2022-04" db="EMBL/GenBank/DDBJ databases">
        <title>Genome of the entomopathogenic fungus Entomophthora muscae.</title>
        <authorList>
            <person name="Elya C."/>
            <person name="Lovett B.R."/>
            <person name="Lee E."/>
            <person name="Macias A.M."/>
            <person name="Hajek A.E."/>
            <person name="De Bivort B.L."/>
            <person name="Kasson M.T."/>
            <person name="De Fine Licht H.H."/>
            <person name="Stajich J.E."/>
        </authorList>
    </citation>
    <scope>NUCLEOTIDE SEQUENCE</scope>
    <source>
        <strain evidence="1">Berkeley</strain>
    </source>
</reference>
<organism evidence="1 2">
    <name type="scientific">Entomophthora muscae</name>
    <dbReference type="NCBI Taxonomy" id="34485"/>
    <lineage>
        <taxon>Eukaryota</taxon>
        <taxon>Fungi</taxon>
        <taxon>Fungi incertae sedis</taxon>
        <taxon>Zoopagomycota</taxon>
        <taxon>Entomophthoromycotina</taxon>
        <taxon>Entomophthoromycetes</taxon>
        <taxon>Entomophthorales</taxon>
        <taxon>Entomophthoraceae</taxon>
        <taxon>Entomophthora</taxon>
    </lineage>
</organism>
<dbReference type="EMBL" id="QTSX02003851">
    <property type="protein sequence ID" value="KAJ9067842.1"/>
    <property type="molecule type" value="Genomic_DNA"/>
</dbReference>
<comment type="caution">
    <text evidence="1">The sequence shown here is derived from an EMBL/GenBank/DDBJ whole genome shotgun (WGS) entry which is preliminary data.</text>
</comment>
<protein>
    <submittedName>
        <fullName evidence="1">Uncharacterized protein</fullName>
    </submittedName>
</protein>
<name>A0ACC2SZX9_9FUNG</name>
<gene>
    <name evidence="1" type="ORF">DSO57_1035004</name>
</gene>
<dbReference type="Proteomes" id="UP001165960">
    <property type="component" value="Unassembled WGS sequence"/>
</dbReference>